<protein>
    <submittedName>
        <fullName evidence="1">Uncharacterized protein</fullName>
    </submittedName>
</protein>
<dbReference type="EMBL" id="JASSZA010000001">
    <property type="protein sequence ID" value="KAK2121969.1"/>
    <property type="molecule type" value="Genomic_DNA"/>
</dbReference>
<proteinExistence type="predicted"/>
<gene>
    <name evidence="1" type="ORF">P7K49_003355</name>
</gene>
<sequence length="154" mass="16178">MQQGLGQHPVHLAAAPALSFSSPTAPHLSLRLLPSPGPPPLFRPVPTLGRHCLTASRHLSLLPWPLVGESHCSAWTTPTPSNSNLQLFTAPAGPTSAIRLASLERTCGSAEEGKYCSLCSISTQPVPRAIQKFTSETGSTCRNPGLRIAPSAAQ</sequence>
<evidence type="ECO:0000313" key="1">
    <source>
        <dbReference type="EMBL" id="KAK2121969.1"/>
    </source>
</evidence>
<evidence type="ECO:0000313" key="2">
    <source>
        <dbReference type="Proteomes" id="UP001266305"/>
    </source>
</evidence>
<organism evidence="1 2">
    <name type="scientific">Saguinus oedipus</name>
    <name type="common">Cotton-top tamarin</name>
    <name type="synonym">Oedipomidas oedipus</name>
    <dbReference type="NCBI Taxonomy" id="9490"/>
    <lineage>
        <taxon>Eukaryota</taxon>
        <taxon>Metazoa</taxon>
        <taxon>Chordata</taxon>
        <taxon>Craniata</taxon>
        <taxon>Vertebrata</taxon>
        <taxon>Euteleostomi</taxon>
        <taxon>Mammalia</taxon>
        <taxon>Eutheria</taxon>
        <taxon>Euarchontoglires</taxon>
        <taxon>Primates</taxon>
        <taxon>Haplorrhini</taxon>
        <taxon>Platyrrhini</taxon>
        <taxon>Cebidae</taxon>
        <taxon>Callitrichinae</taxon>
        <taxon>Saguinus</taxon>
    </lineage>
</organism>
<accession>A0ABQ9WJX7</accession>
<reference evidence="1 2" key="1">
    <citation type="submission" date="2023-05" db="EMBL/GenBank/DDBJ databases">
        <title>B98-5 Cell Line De Novo Hybrid Assembly: An Optical Mapping Approach.</title>
        <authorList>
            <person name="Kananen K."/>
            <person name="Auerbach J.A."/>
            <person name="Kautto E."/>
            <person name="Blachly J.S."/>
        </authorList>
    </citation>
    <scope>NUCLEOTIDE SEQUENCE [LARGE SCALE GENOMIC DNA]</scope>
    <source>
        <strain evidence="1">B95-8</strain>
        <tissue evidence="1">Cell line</tissue>
    </source>
</reference>
<dbReference type="Proteomes" id="UP001266305">
    <property type="component" value="Unassembled WGS sequence"/>
</dbReference>
<comment type="caution">
    <text evidence="1">The sequence shown here is derived from an EMBL/GenBank/DDBJ whole genome shotgun (WGS) entry which is preliminary data.</text>
</comment>
<name>A0ABQ9WJX7_SAGOE</name>
<keyword evidence="2" id="KW-1185">Reference proteome</keyword>